<reference evidence="6 7" key="1">
    <citation type="submission" date="2018-11" db="EMBL/GenBank/DDBJ databases">
        <title>Genomic Encyclopedia of Type Strains, Phase IV (KMG-IV): sequencing the most valuable type-strain genomes for metagenomic binning, comparative biology and taxonomic classification.</title>
        <authorList>
            <person name="Goeker M."/>
        </authorList>
    </citation>
    <scope>NUCLEOTIDE SEQUENCE [LARGE SCALE GENOMIC DNA]</scope>
    <source>
        <strain evidence="6 7">DSM 16974</strain>
    </source>
</reference>
<evidence type="ECO:0000313" key="7">
    <source>
        <dbReference type="Proteomes" id="UP000273643"/>
    </source>
</evidence>
<dbReference type="PANTHER" id="PTHR33337:SF40">
    <property type="entry name" value="CENP-V_GFA DOMAIN-CONTAINING PROTEIN-RELATED"/>
    <property type="match status" value="1"/>
</dbReference>
<dbReference type="InterPro" id="IPR011057">
    <property type="entry name" value="Mss4-like_sf"/>
</dbReference>
<dbReference type="GO" id="GO:0016846">
    <property type="term" value="F:carbon-sulfur lyase activity"/>
    <property type="evidence" value="ECO:0007669"/>
    <property type="project" value="InterPro"/>
</dbReference>
<accession>A0A3N1NPP6</accession>
<evidence type="ECO:0000256" key="3">
    <source>
        <dbReference type="ARBA" id="ARBA00022833"/>
    </source>
</evidence>
<dbReference type="PROSITE" id="PS51891">
    <property type="entry name" value="CENP_V_GFA"/>
    <property type="match status" value="1"/>
</dbReference>
<gene>
    <name evidence="6" type="ORF">EDC38_3139</name>
</gene>
<dbReference type="PANTHER" id="PTHR33337">
    <property type="entry name" value="GFA DOMAIN-CONTAINING PROTEIN"/>
    <property type="match status" value="1"/>
</dbReference>
<evidence type="ECO:0000313" key="6">
    <source>
        <dbReference type="EMBL" id="ROQ18165.1"/>
    </source>
</evidence>
<dbReference type="InterPro" id="IPR006913">
    <property type="entry name" value="CENP-V/GFA"/>
</dbReference>
<evidence type="ECO:0000256" key="1">
    <source>
        <dbReference type="ARBA" id="ARBA00005495"/>
    </source>
</evidence>
<feature type="domain" description="CENP-V/GFA" evidence="5">
    <location>
        <begin position="39"/>
        <end position="154"/>
    </location>
</feature>
<sequence length="168" mass="18168">MSVKVVQVPFPDVVSLGRLWRSICVLHLQVIQGNPMNKHKGSCLCGTVRFEVQGGFDSFYLCHCKHCQKDTGSAHAANLFSLSASLTWLSGSDSVTTFRLQGTRHSKSFCQLCGSALPISDGTGLLVVPAGCLDTEVSIQPTAHIFTSSKAVWDRELEVLPTFESLPG</sequence>
<dbReference type="Gene3D" id="3.90.1590.10">
    <property type="entry name" value="glutathione-dependent formaldehyde- activating enzyme (gfa)"/>
    <property type="match status" value="1"/>
</dbReference>
<keyword evidence="3" id="KW-0862">Zinc</keyword>
<dbReference type="GO" id="GO:0046872">
    <property type="term" value="F:metal ion binding"/>
    <property type="evidence" value="ECO:0007669"/>
    <property type="project" value="UniProtKB-KW"/>
</dbReference>
<dbReference type="SUPFAM" id="SSF51316">
    <property type="entry name" value="Mss4-like"/>
    <property type="match status" value="1"/>
</dbReference>
<evidence type="ECO:0000256" key="2">
    <source>
        <dbReference type="ARBA" id="ARBA00022723"/>
    </source>
</evidence>
<comment type="similarity">
    <text evidence="1">Belongs to the Gfa family.</text>
</comment>
<proteinExistence type="inferred from homology"/>
<protein>
    <recommendedName>
        <fullName evidence="5">CENP-V/GFA domain-containing protein</fullName>
    </recommendedName>
</protein>
<dbReference type="Pfam" id="PF04828">
    <property type="entry name" value="GFA"/>
    <property type="match status" value="1"/>
</dbReference>
<dbReference type="AlphaFoldDB" id="A0A3N1NPP6"/>
<comment type="caution">
    <text evidence="6">The sequence shown here is derived from an EMBL/GenBank/DDBJ whole genome shotgun (WGS) entry which is preliminary data.</text>
</comment>
<dbReference type="Proteomes" id="UP000273643">
    <property type="component" value="Unassembled WGS sequence"/>
</dbReference>
<keyword evidence="2" id="KW-0479">Metal-binding</keyword>
<keyword evidence="7" id="KW-1185">Reference proteome</keyword>
<organism evidence="6 7">
    <name type="scientific">Marinimicrobium koreense</name>
    <dbReference type="NCBI Taxonomy" id="306545"/>
    <lineage>
        <taxon>Bacteria</taxon>
        <taxon>Pseudomonadati</taxon>
        <taxon>Pseudomonadota</taxon>
        <taxon>Gammaproteobacteria</taxon>
        <taxon>Cellvibrionales</taxon>
        <taxon>Cellvibrionaceae</taxon>
        <taxon>Marinimicrobium</taxon>
    </lineage>
</organism>
<name>A0A3N1NPP6_9GAMM</name>
<dbReference type="EMBL" id="RJUK01000003">
    <property type="protein sequence ID" value="ROQ18165.1"/>
    <property type="molecule type" value="Genomic_DNA"/>
</dbReference>
<evidence type="ECO:0000259" key="5">
    <source>
        <dbReference type="PROSITE" id="PS51891"/>
    </source>
</evidence>
<evidence type="ECO:0000256" key="4">
    <source>
        <dbReference type="ARBA" id="ARBA00023239"/>
    </source>
</evidence>
<keyword evidence="4" id="KW-0456">Lyase</keyword>